<evidence type="ECO:0000313" key="8">
    <source>
        <dbReference type="EMBL" id="KAF7347418.1"/>
    </source>
</evidence>
<feature type="region of interest" description="Disordered" evidence="6">
    <location>
        <begin position="62"/>
        <end position="87"/>
    </location>
</feature>
<evidence type="ECO:0000256" key="1">
    <source>
        <dbReference type="ARBA" id="ARBA00023125"/>
    </source>
</evidence>
<proteinExistence type="predicted"/>
<evidence type="ECO:0000256" key="2">
    <source>
        <dbReference type="ARBA" id="ARBA00023155"/>
    </source>
</evidence>
<dbReference type="PANTHER" id="PTHR24327:SF81">
    <property type="entry name" value="HOMEOTIC PROTEIN DISTAL-LESS-RELATED"/>
    <property type="match status" value="1"/>
</dbReference>
<dbReference type="Pfam" id="PF00046">
    <property type="entry name" value="Homeodomain"/>
    <property type="match status" value="1"/>
</dbReference>
<dbReference type="InterPro" id="IPR001356">
    <property type="entry name" value="HD"/>
</dbReference>
<dbReference type="Proteomes" id="UP000620124">
    <property type="component" value="Unassembled WGS sequence"/>
</dbReference>
<accession>A0A8H6XSS4</accession>
<organism evidence="8 9">
    <name type="scientific">Mycena venus</name>
    <dbReference type="NCBI Taxonomy" id="2733690"/>
    <lineage>
        <taxon>Eukaryota</taxon>
        <taxon>Fungi</taxon>
        <taxon>Dikarya</taxon>
        <taxon>Basidiomycota</taxon>
        <taxon>Agaricomycotina</taxon>
        <taxon>Agaricomycetes</taxon>
        <taxon>Agaricomycetidae</taxon>
        <taxon>Agaricales</taxon>
        <taxon>Marasmiineae</taxon>
        <taxon>Mycenaceae</taxon>
        <taxon>Mycena</taxon>
    </lineage>
</organism>
<protein>
    <submittedName>
        <fullName evidence="8">Pantothenate kinase</fullName>
    </submittedName>
</protein>
<feature type="domain" description="Homeobox" evidence="7">
    <location>
        <begin position="9"/>
        <end position="69"/>
    </location>
</feature>
<dbReference type="PROSITE" id="PS50071">
    <property type="entry name" value="HOMEOBOX_2"/>
    <property type="match status" value="1"/>
</dbReference>
<keyword evidence="1 4" id="KW-0238">DNA-binding</keyword>
<evidence type="ECO:0000256" key="6">
    <source>
        <dbReference type="SAM" id="MobiDB-lite"/>
    </source>
</evidence>
<dbReference type="AlphaFoldDB" id="A0A8H6XSS4"/>
<dbReference type="GO" id="GO:0000981">
    <property type="term" value="F:DNA-binding transcription factor activity, RNA polymerase II-specific"/>
    <property type="evidence" value="ECO:0007669"/>
    <property type="project" value="TreeGrafter"/>
</dbReference>
<keyword evidence="8" id="KW-0418">Kinase</keyword>
<sequence length="105" mass="11607">MPPLKSSLDKVKKPRHRHSAVQLAALNSLYEQTEHPSLAQRTALAQSLGLETKSVNAYFQNKRASAKKQPRGSPYDAPQRAPLSAPPLLRCRRRLLLSADRAPSA</sequence>
<dbReference type="SMART" id="SM00389">
    <property type="entry name" value="HOX"/>
    <property type="match status" value="1"/>
</dbReference>
<keyword evidence="8" id="KW-0808">Transferase</keyword>
<dbReference type="GO" id="GO:0016301">
    <property type="term" value="F:kinase activity"/>
    <property type="evidence" value="ECO:0007669"/>
    <property type="project" value="UniProtKB-KW"/>
</dbReference>
<evidence type="ECO:0000313" key="9">
    <source>
        <dbReference type="Proteomes" id="UP000620124"/>
    </source>
</evidence>
<evidence type="ECO:0000256" key="3">
    <source>
        <dbReference type="ARBA" id="ARBA00023242"/>
    </source>
</evidence>
<evidence type="ECO:0000256" key="5">
    <source>
        <dbReference type="RuleBase" id="RU000682"/>
    </source>
</evidence>
<dbReference type="CDD" id="cd00086">
    <property type="entry name" value="homeodomain"/>
    <property type="match status" value="1"/>
</dbReference>
<feature type="DNA-binding region" description="Homeobox" evidence="4">
    <location>
        <begin position="11"/>
        <end position="70"/>
    </location>
</feature>
<dbReference type="Gene3D" id="1.10.10.60">
    <property type="entry name" value="Homeodomain-like"/>
    <property type="match status" value="1"/>
</dbReference>
<reference evidence="8" key="1">
    <citation type="submission" date="2020-05" db="EMBL/GenBank/DDBJ databases">
        <title>Mycena genomes resolve the evolution of fungal bioluminescence.</title>
        <authorList>
            <person name="Tsai I.J."/>
        </authorList>
    </citation>
    <scope>NUCLEOTIDE SEQUENCE</scope>
    <source>
        <strain evidence="8">CCC161011</strain>
    </source>
</reference>
<feature type="compositionally biased region" description="Low complexity" evidence="6">
    <location>
        <begin position="77"/>
        <end position="87"/>
    </location>
</feature>
<keyword evidence="2 4" id="KW-0371">Homeobox</keyword>
<dbReference type="InterPro" id="IPR009057">
    <property type="entry name" value="Homeodomain-like_sf"/>
</dbReference>
<comment type="subcellular location">
    <subcellularLocation>
        <location evidence="4 5">Nucleus</location>
    </subcellularLocation>
</comment>
<dbReference type="EMBL" id="JACAZI010000012">
    <property type="protein sequence ID" value="KAF7347418.1"/>
    <property type="molecule type" value="Genomic_DNA"/>
</dbReference>
<keyword evidence="3 4" id="KW-0539">Nucleus</keyword>
<name>A0A8H6XSS4_9AGAR</name>
<dbReference type="OrthoDB" id="6159439at2759"/>
<dbReference type="GO" id="GO:0000978">
    <property type="term" value="F:RNA polymerase II cis-regulatory region sequence-specific DNA binding"/>
    <property type="evidence" value="ECO:0007669"/>
    <property type="project" value="TreeGrafter"/>
</dbReference>
<dbReference type="InterPro" id="IPR050460">
    <property type="entry name" value="Distal-less_Homeobox_TF"/>
</dbReference>
<keyword evidence="9" id="KW-1185">Reference proteome</keyword>
<dbReference type="PANTHER" id="PTHR24327">
    <property type="entry name" value="HOMEOBOX PROTEIN"/>
    <property type="match status" value="1"/>
</dbReference>
<dbReference type="GO" id="GO:0005634">
    <property type="term" value="C:nucleus"/>
    <property type="evidence" value="ECO:0007669"/>
    <property type="project" value="UniProtKB-SubCell"/>
</dbReference>
<evidence type="ECO:0000259" key="7">
    <source>
        <dbReference type="PROSITE" id="PS50071"/>
    </source>
</evidence>
<evidence type="ECO:0000256" key="4">
    <source>
        <dbReference type="PROSITE-ProRule" id="PRU00108"/>
    </source>
</evidence>
<dbReference type="SUPFAM" id="SSF46689">
    <property type="entry name" value="Homeodomain-like"/>
    <property type="match status" value="1"/>
</dbReference>
<gene>
    <name evidence="8" type="ORF">MVEN_01497700</name>
</gene>
<comment type="caution">
    <text evidence="8">The sequence shown here is derived from an EMBL/GenBank/DDBJ whole genome shotgun (WGS) entry which is preliminary data.</text>
</comment>